<evidence type="ECO:0000313" key="1">
    <source>
        <dbReference type="EMBL" id="KAL3103571.1"/>
    </source>
</evidence>
<gene>
    <name evidence="1" type="ORF">niasHS_000754</name>
</gene>
<dbReference type="EMBL" id="JBICCN010000013">
    <property type="protein sequence ID" value="KAL3103571.1"/>
    <property type="molecule type" value="Genomic_DNA"/>
</dbReference>
<keyword evidence="2" id="KW-1185">Reference proteome</keyword>
<name>A0ABD2KL38_HETSC</name>
<evidence type="ECO:0000313" key="2">
    <source>
        <dbReference type="Proteomes" id="UP001620645"/>
    </source>
</evidence>
<accession>A0ABD2KL38</accession>
<dbReference type="Proteomes" id="UP001620645">
    <property type="component" value="Unassembled WGS sequence"/>
</dbReference>
<comment type="caution">
    <text evidence="1">The sequence shown here is derived from an EMBL/GenBank/DDBJ whole genome shotgun (WGS) entry which is preliminary data.</text>
</comment>
<protein>
    <submittedName>
        <fullName evidence="1">Uncharacterized protein</fullName>
    </submittedName>
</protein>
<sequence length="156" mass="17407">MMQQNAFATDFRLRCKKAFFEFRPSQLPQLVVLGLDRLLAAAHQPQHRADHDRHTNRKPDAPGLLFGVFSTQPPNANAPVSGRTVVYTVYRCRRVGARPLSVTFPHDNDARMDYVSALERAQMLLGLHHLPPLAIWLWPYAHAFGPSRSGAAAVAG</sequence>
<organism evidence="1 2">
    <name type="scientific">Heterodera schachtii</name>
    <name type="common">Sugarbeet cyst nematode worm</name>
    <name type="synonym">Tylenchus schachtii</name>
    <dbReference type="NCBI Taxonomy" id="97005"/>
    <lineage>
        <taxon>Eukaryota</taxon>
        <taxon>Metazoa</taxon>
        <taxon>Ecdysozoa</taxon>
        <taxon>Nematoda</taxon>
        <taxon>Chromadorea</taxon>
        <taxon>Rhabditida</taxon>
        <taxon>Tylenchina</taxon>
        <taxon>Tylenchomorpha</taxon>
        <taxon>Tylenchoidea</taxon>
        <taxon>Heteroderidae</taxon>
        <taxon>Heteroderinae</taxon>
        <taxon>Heterodera</taxon>
    </lineage>
</organism>
<proteinExistence type="predicted"/>
<dbReference type="AlphaFoldDB" id="A0ABD2KL38"/>
<reference evidence="1 2" key="1">
    <citation type="submission" date="2024-10" db="EMBL/GenBank/DDBJ databases">
        <authorList>
            <person name="Kim D."/>
        </authorList>
    </citation>
    <scope>NUCLEOTIDE SEQUENCE [LARGE SCALE GENOMIC DNA]</scope>
    <source>
        <strain evidence="1">Taebaek</strain>
    </source>
</reference>